<dbReference type="SMART" id="SM00460">
    <property type="entry name" value="TGc"/>
    <property type="match status" value="1"/>
</dbReference>
<dbReference type="EMBL" id="FNGL01000009">
    <property type="protein sequence ID" value="SDL15711.1"/>
    <property type="molecule type" value="Genomic_DNA"/>
</dbReference>
<evidence type="ECO:0000259" key="2">
    <source>
        <dbReference type="SMART" id="SM00460"/>
    </source>
</evidence>
<dbReference type="PANTHER" id="PTHR46333">
    <property type="entry name" value="CYTOKINESIS PROTEIN 3"/>
    <property type="match status" value="1"/>
</dbReference>
<keyword evidence="1" id="KW-0732">Signal</keyword>
<protein>
    <submittedName>
        <fullName evidence="3">Transglutaminase-like superfamily protein</fullName>
    </submittedName>
</protein>
<gene>
    <name evidence="3" type="ORF">SAMN05216497_10969</name>
</gene>
<dbReference type="Proteomes" id="UP000198811">
    <property type="component" value="Unassembled WGS sequence"/>
</dbReference>
<proteinExistence type="predicted"/>
<feature type="domain" description="Transglutaminase-like" evidence="2">
    <location>
        <begin position="210"/>
        <end position="264"/>
    </location>
</feature>
<dbReference type="InterPro" id="IPR052557">
    <property type="entry name" value="CAP/Cytokinesis_protein"/>
</dbReference>
<evidence type="ECO:0000313" key="4">
    <source>
        <dbReference type="Proteomes" id="UP000198811"/>
    </source>
</evidence>
<dbReference type="InterPro" id="IPR002931">
    <property type="entry name" value="Transglutaminase-like"/>
</dbReference>
<keyword evidence="4" id="KW-1185">Reference proteome</keyword>
<dbReference type="SUPFAM" id="SSF54001">
    <property type="entry name" value="Cysteine proteinases"/>
    <property type="match status" value="1"/>
</dbReference>
<dbReference type="Gene3D" id="3.10.620.30">
    <property type="match status" value="1"/>
</dbReference>
<dbReference type="PANTHER" id="PTHR46333:SF2">
    <property type="entry name" value="CYTOKINESIS PROTEIN 3"/>
    <property type="match status" value="1"/>
</dbReference>
<evidence type="ECO:0000313" key="3">
    <source>
        <dbReference type="EMBL" id="SDL15711.1"/>
    </source>
</evidence>
<name>A0ABY0QLG5_CLOCO</name>
<accession>A0ABY0QLG5</accession>
<feature type="chain" id="PRO_5046367008" evidence="1">
    <location>
        <begin position="35"/>
        <end position="454"/>
    </location>
</feature>
<dbReference type="Pfam" id="PF01841">
    <property type="entry name" value="Transglut_core"/>
    <property type="match status" value="1"/>
</dbReference>
<dbReference type="InterPro" id="IPR038765">
    <property type="entry name" value="Papain-like_cys_pep_sf"/>
</dbReference>
<feature type="signal peptide" evidence="1">
    <location>
        <begin position="1"/>
        <end position="34"/>
    </location>
</feature>
<organism evidence="3 4">
    <name type="scientific">Clostridium cochlearium</name>
    <dbReference type="NCBI Taxonomy" id="1494"/>
    <lineage>
        <taxon>Bacteria</taxon>
        <taxon>Bacillati</taxon>
        <taxon>Bacillota</taxon>
        <taxon>Clostridia</taxon>
        <taxon>Eubacteriales</taxon>
        <taxon>Clostridiaceae</taxon>
        <taxon>Clostridium</taxon>
    </lineage>
</organism>
<reference evidence="3 4" key="1">
    <citation type="submission" date="2016-10" db="EMBL/GenBank/DDBJ databases">
        <authorList>
            <person name="Varghese N."/>
            <person name="Submissions S."/>
        </authorList>
    </citation>
    <scope>NUCLEOTIDE SEQUENCE [LARGE SCALE GENOMIC DNA]</scope>
    <source>
        <strain evidence="3 4">NLAE-zl-C224</strain>
    </source>
</reference>
<sequence>MIFGRGQISMKKLFRGFLTIVFLTLSLNTCYAMDANNKQYVNKNISVVNNLYNSLDNQNSNFNFAIENSKKASSLQQLKSLLKTSMENREPSIVINYRGMDCYNGNNVDIHKIKDIIEKTLDEDHYLKYSIKEYNIKVSGYYGDIIIKFDFQYLTTKNQEEYVDRKVESILSEIITDDMNDYAKEKAIHDYIVRNVQYDTSLQEHSAYSALAKGKAVCQGYSLLMLKMLQKVGIKSIIVESIPMNHAWNMVYIDNKWYHVDVTWDEQVSDLPNRIAYDYYNLTDDEISQNIKGNRHIWDMEEYPSAIHPYDSSLLKKEFANIKLKISNNIMFNIKLNKKVDIKKVDLFDKDKLLESTNNVNGNTVTMDYKGDLEEKPYKLKITLADGTTCFSSVTIYPTSEVIEIDNKNKLVKVKALIDGQLSINGKLSGKVKKGEILTVYKDQTLVVVPSMSK</sequence>
<evidence type="ECO:0000256" key="1">
    <source>
        <dbReference type="SAM" id="SignalP"/>
    </source>
</evidence>
<comment type="caution">
    <text evidence="3">The sequence shown here is derived from an EMBL/GenBank/DDBJ whole genome shotgun (WGS) entry which is preliminary data.</text>
</comment>